<dbReference type="SUPFAM" id="SSF51735">
    <property type="entry name" value="NAD(P)-binding Rossmann-fold domains"/>
    <property type="match status" value="1"/>
</dbReference>
<sequence length="426" mass="45968">MTTRSSTRQKLVVVGQGYVGLPLAYAAVSAGLEVVGLDLNEQRVSALNAGQSVIDDLGDAEIAEMLARGYRASTSSSEFRDANVIVICVPTPLGAGNEPNLGAVRTATSSIARELSAGTLVILESTTYPGTTVEEVVPVLLESGLELGTEFFVAYSPERIDPGNKRYGITNTPKVVGADDPESLDRATAFYSNFIDEVVQVSGTAEAELTKLLENTYRHINIGLVNELAVVCHELGIDVWEVIRAASTKPFGFQPFYPGPGVGGHCIPIDPNYLSHRVRQALGRPFRFVELAQDINSSMPGYVVSRAQDLLNQQKKALNGSNVLLVGVTYKSGISDTRESPASELFHLLRQKGAVTTFYDPLVSTWQMETGETRLRVDDLELATRRSDLTILLQGHEGLDLAALVRDSSLLLDTRGLCSGERVVSL</sequence>
<organism evidence="5 6">
    <name type="scientific">Leucobacter massiliensis</name>
    <dbReference type="NCBI Taxonomy" id="1686285"/>
    <lineage>
        <taxon>Bacteria</taxon>
        <taxon>Bacillati</taxon>
        <taxon>Actinomycetota</taxon>
        <taxon>Actinomycetes</taxon>
        <taxon>Micrococcales</taxon>
        <taxon>Microbacteriaceae</taxon>
        <taxon>Leucobacter</taxon>
    </lineage>
</organism>
<accession>A0A2S9QN41</accession>
<keyword evidence="2" id="KW-0520">NAD</keyword>
<dbReference type="RefSeq" id="WP_105805475.1">
    <property type="nucleotide sequence ID" value="NZ_MWZD01000017.1"/>
</dbReference>
<feature type="domain" description="UDP-glucose/GDP-mannose dehydrogenase C-terminal" evidence="4">
    <location>
        <begin position="324"/>
        <end position="420"/>
    </location>
</feature>
<dbReference type="SUPFAM" id="SSF48179">
    <property type="entry name" value="6-phosphogluconate dehydrogenase C-terminal domain-like"/>
    <property type="match status" value="1"/>
</dbReference>
<dbReference type="PANTHER" id="PTHR43491">
    <property type="entry name" value="UDP-N-ACETYL-D-MANNOSAMINE DEHYDROGENASE"/>
    <property type="match status" value="1"/>
</dbReference>
<comment type="caution">
    <text evidence="5">The sequence shown here is derived from an EMBL/GenBank/DDBJ whole genome shotgun (WGS) entry which is preliminary data.</text>
</comment>
<keyword evidence="1" id="KW-0560">Oxidoreductase</keyword>
<dbReference type="InterPro" id="IPR036291">
    <property type="entry name" value="NAD(P)-bd_dom_sf"/>
</dbReference>
<name>A0A2S9QN41_9MICO</name>
<evidence type="ECO:0000256" key="2">
    <source>
        <dbReference type="ARBA" id="ARBA00023027"/>
    </source>
</evidence>
<dbReference type="PANTHER" id="PTHR43491:SF1">
    <property type="entry name" value="UDP-N-ACETYL-D-MANNOSAMINE DEHYDROGENASE"/>
    <property type="match status" value="1"/>
</dbReference>
<dbReference type="InterPro" id="IPR008927">
    <property type="entry name" value="6-PGluconate_DH-like_C_sf"/>
</dbReference>
<evidence type="ECO:0000259" key="4">
    <source>
        <dbReference type="SMART" id="SM00984"/>
    </source>
</evidence>
<protein>
    <submittedName>
        <fullName evidence="5">UDP-N-acetyl-D-glucosamine dehydrogenase</fullName>
    </submittedName>
</protein>
<dbReference type="OrthoDB" id="5193947at2"/>
<dbReference type="Proteomes" id="UP000238650">
    <property type="component" value="Unassembled WGS sequence"/>
</dbReference>
<dbReference type="PIRSF" id="PIRSF000124">
    <property type="entry name" value="UDPglc_GDPman_dh"/>
    <property type="match status" value="1"/>
</dbReference>
<dbReference type="Pfam" id="PF00984">
    <property type="entry name" value="UDPG_MGDP_dh"/>
    <property type="match status" value="1"/>
</dbReference>
<evidence type="ECO:0000313" key="5">
    <source>
        <dbReference type="EMBL" id="PRI11016.1"/>
    </source>
</evidence>
<evidence type="ECO:0000313" key="6">
    <source>
        <dbReference type="Proteomes" id="UP000238650"/>
    </source>
</evidence>
<dbReference type="InterPro" id="IPR014026">
    <property type="entry name" value="UDP-Glc/GDP-Man_DH_dimer"/>
</dbReference>
<dbReference type="InterPro" id="IPR001732">
    <property type="entry name" value="UDP-Glc/GDP-Man_DH_N"/>
</dbReference>
<dbReference type="SMART" id="SM00984">
    <property type="entry name" value="UDPG_MGDP_dh_C"/>
    <property type="match status" value="1"/>
</dbReference>
<dbReference type="Pfam" id="PF03720">
    <property type="entry name" value="UDPG_MGDP_dh_C"/>
    <property type="match status" value="1"/>
</dbReference>
<dbReference type="GO" id="GO:0016616">
    <property type="term" value="F:oxidoreductase activity, acting on the CH-OH group of donors, NAD or NADP as acceptor"/>
    <property type="evidence" value="ECO:0007669"/>
    <property type="project" value="InterPro"/>
</dbReference>
<proteinExistence type="inferred from homology"/>
<evidence type="ECO:0000256" key="3">
    <source>
        <dbReference type="PIRNR" id="PIRNR000124"/>
    </source>
</evidence>
<reference evidence="5 6" key="1">
    <citation type="journal article" date="2017" name="New Microbes New Infect">
        <title>Genome sequence of 'Leucobacter massiliensis' sp. nov. isolated from human pharynx after travel to the 2014 Hajj.</title>
        <authorList>
            <person name="Leangapichart T."/>
            <person name="Gautret P."/>
            <person name="Nguyen T.T."/>
            <person name="Armstrong N."/>
            <person name="Rolain J.M."/>
        </authorList>
    </citation>
    <scope>NUCLEOTIDE SEQUENCE [LARGE SCALE GENOMIC DNA]</scope>
    <source>
        <strain evidence="5 6">122RC15</strain>
    </source>
</reference>
<dbReference type="EMBL" id="MWZD01000017">
    <property type="protein sequence ID" value="PRI11016.1"/>
    <property type="molecule type" value="Genomic_DNA"/>
</dbReference>
<dbReference type="InterPro" id="IPR014027">
    <property type="entry name" value="UDP-Glc/GDP-Man_DH_C"/>
</dbReference>
<gene>
    <name evidence="5" type="ORF">B4915_09090</name>
</gene>
<dbReference type="GO" id="GO:0016628">
    <property type="term" value="F:oxidoreductase activity, acting on the CH-CH group of donors, NAD or NADP as acceptor"/>
    <property type="evidence" value="ECO:0007669"/>
    <property type="project" value="InterPro"/>
</dbReference>
<evidence type="ECO:0000256" key="1">
    <source>
        <dbReference type="ARBA" id="ARBA00023002"/>
    </source>
</evidence>
<dbReference type="NCBIfam" id="TIGR03026">
    <property type="entry name" value="NDP-sugDHase"/>
    <property type="match status" value="1"/>
</dbReference>
<keyword evidence="6" id="KW-1185">Reference proteome</keyword>
<dbReference type="Gene3D" id="3.40.50.720">
    <property type="entry name" value="NAD(P)-binding Rossmann-like Domain"/>
    <property type="match status" value="2"/>
</dbReference>
<dbReference type="InterPro" id="IPR028359">
    <property type="entry name" value="UDP_ManNAc/GlcNAc_DH"/>
</dbReference>
<dbReference type="SUPFAM" id="SSF52413">
    <property type="entry name" value="UDP-glucose/GDP-mannose dehydrogenase C-terminal domain"/>
    <property type="match status" value="1"/>
</dbReference>
<comment type="similarity">
    <text evidence="3">Belongs to the UDP-glucose/GDP-mannose dehydrogenase family.</text>
</comment>
<dbReference type="AlphaFoldDB" id="A0A2S9QN41"/>
<dbReference type="PIRSF" id="PIRSF500136">
    <property type="entry name" value="UDP_ManNAc_DH"/>
    <property type="match status" value="1"/>
</dbReference>
<dbReference type="InterPro" id="IPR036220">
    <property type="entry name" value="UDP-Glc/GDP-Man_DH_C_sf"/>
</dbReference>
<dbReference type="InterPro" id="IPR017476">
    <property type="entry name" value="UDP-Glc/GDP-Man"/>
</dbReference>
<dbReference type="Pfam" id="PF03721">
    <property type="entry name" value="UDPG_MGDP_dh_N"/>
    <property type="match status" value="1"/>
</dbReference>
<dbReference type="GO" id="GO:0000271">
    <property type="term" value="P:polysaccharide biosynthetic process"/>
    <property type="evidence" value="ECO:0007669"/>
    <property type="project" value="InterPro"/>
</dbReference>
<dbReference type="GO" id="GO:0051287">
    <property type="term" value="F:NAD binding"/>
    <property type="evidence" value="ECO:0007669"/>
    <property type="project" value="InterPro"/>
</dbReference>